<dbReference type="InterPro" id="IPR050445">
    <property type="entry name" value="Bact_polysacc_biosynth/exp"/>
</dbReference>
<evidence type="ECO:0000313" key="18">
    <source>
        <dbReference type="EMBL" id="PVE50137.1"/>
    </source>
</evidence>
<protein>
    <recommendedName>
        <fullName evidence="4">non-specific protein-tyrosine kinase</fullName>
        <ecNumber evidence="4">2.7.10.2</ecNumber>
    </recommendedName>
</protein>
<proteinExistence type="inferred from homology"/>
<accession>A0AA92BZK6</accession>
<keyword evidence="13 16" id="KW-0472">Membrane</keyword>
<dbReference type="InterPro" id="IPR005702">
    <property type="entry name" value="Wzc-like_C"/>
</dbReference>
<evidence type="ECO:0000256" key="12">
    <source>
        <dbReference type="ARBA" id="ARBA00022989"/>
    </source>
</evidence>
<organism evidence="18 19">
    <name type="scientific">Rhizobium rhizogenes</name>
    <name type="common">Agrobacterium rhizogenes</name>
    <dbReference type="NCBI Taxonomy" id="359"/>
    <lineage>
        <taxon>Bacteria</taxon>
        <taxon>Pseudomonadati</taxon>
        <taxon>Pseudomonadota</taxon>
        <taxon>Alphaproteobacteria</taxon>
        <taxon>Hyphomicrobiales</taxon>
        <taxon>Rhizobiaceae</taxon>
        <taxon>Rhizobium/Agrobacterium group</taxon>
        <taxon>Rhizobium</taxon>
    </lineage>
</organism>
<evidence type="ECO:0000256" key="13">
    <source>
        <dbReference type="ARBA" id="ARBA00023136"/>
    </source>
</evidence>
<keyword evidence="5" id="KW-1003">Cell membrane</keyword>
<gene>
    <name evidence="18" type="ORF">DC430_22370</name>
</gene>
<keyword evidence="11" id="KW-0067">ATP-binding</keyword>
<evidence type="ECO:0000256" key="1">
    <source>
        <dbReference type="ARBA" id="ARBA00004429"/>
    </source>
</evidence>
<dbReference type="Pfam" id="PF13807">
    <property type="entry name" value="GNVR"/>
    <property type="match status" value="1"/>
</dbReference>
<sequence length="774" mass="86310">MSDRAVDNRLETIPPKENPTGVQTTIDVVGLIAALRRQKMVVVIATCSVLLLGAVYCVSAVPRYTATNEIIIDSHKNLSDLTASLADATLDTAAIDSQVEVIKSDNVAALVSQELQLDQNELFLNGGGLLSAVRSTFSRIVNFGSWFVSPSVNEEERRQAVREAIIAKLESNLEVKRVARTYILTVSYTSPNPKLSVDIANAYADAYFTDQLNARYEQVKRASGWLRDRLTELKSSSIQADMAIQQFKAKHGLVSSGDGKFIGDQQVTELTSQLSAAHDQTANAEARLKQITDIIQSGRTDVAVTDQLGSAVINDLRTKYLKAAKTAQELTSKLGPTHYQVVSLHKDMDEYQRLIFVELKRIAMTYTSDLEVARTREKTLNDSMNTLAGEQTSSNEVMVQLRQLIRESDSYQNLYTTFLQRYQDALQQQSFPTTEARTITSATLPSKPSWPNIPFVMVWSCLVGLMLGGGLAAWREYNDQGFRTPDQVRESTGLHFIGMLEKLPSKKNEPEQSESPDARHVLIREPIMRHVLEMPLSGFAETLRSAKVEVDLQINAGRKVIGIVSVMPGEGKTTTAKNLASLIALQGARVLLIDADFRNPGMTRRMAPHVTAGLIEVLRRERPLEELLLREPESGLLFLPSVTKKRILDSQVLLASNEMEKLLEEAAANFDYVIVDLPPLGPVIDVRGISRFFNAFVFVVEWGTTPRRVVRRVLEENRDIYEKTVGLIFNSVISARMKKYNYGESRGYYYGKYAYYYTDSGTGKERAGGKKTRL</sequence>
<keyword evidence="10" id="KW-0418">Kinase</keyword>
<dbReference type="InterPro" id="IPR032807">
    <property type="entry name" value="GNVR"/>
</dbReference>
<evidence type="ECO:0000256" key="2">
    <source>
        <dbReference type="ARBA" id="ARBA00007316"/>
    </source>
</evidence>
<dbReference type="Gene3D" id="3.40.50.300">
    <property type="entry name" value="P-loop containing nucleotide triphosphate hydrolases"/>
    <property type="match status" value="1"/>
</dbReference>
<evidence type="ECO:0000256" key="10">
    <source>
        <dbReference type="ARBA" id="ARBA00022777"/>
    </source>
</evidence>
<evidence type="ECO:0000256" key="9">
    <source>
        <dbReference type="ARBA" id="ARBA00022741"/>
    </source>
</evidence>
<evidence type="ECO:0000256" key="11">
    <source>
        <dbReference type="ARBA" id="ARBA00022840"/>
    </source>
</evidence>
<dbReference type="GO" id="GO:0005886">
    <property type="term" value="C:plasma membrane"/>
    <property type="evidence" value="ECO:0007669"/>
    <property type="project" value="UniProtKB-SubCell"/>
</dbReference>
<dbReference type="EC" id="2.7.10.2" evidence="4"/>
<reference evidence="18 19" key="1">
    <citation type="submission" date="2018-04" db="EMBL/GenBank/DDBJ databases">
        <authorList>
            <person name="Hagen T."/>
        </authorList>
    </citation>
    <scope>NUCLEOTIDE SEQUENCE [LARGE SCALE GENOMIC DNA]</scope>
    <source>
        <strain evidence="18 19">TPD7009</strain>
    </source>
</reference>
<comment type="similarity">
    <text evidence="3">Belongs to the etk/wzc family.</text>
</comment>
<evidence type="ECO:0000256" key="7">
    <source>
        <dbReference type="ARBA" id="ARBA00022679"/>
    </source>
</evidence>
<dbReference type="InterPro" id="IPR025669">
    <property type="entry name" value="AAA_dom"/>
</dbReference>
<keyword evidence="14" id="KW-0829">Tyrosine-protein kinase</keyword>
<dbReference type="InterPro" id="IPR003856">
    <property type="entry name" value="LPS_length_determ_N"/>
</dbReference>
<dbReference type="CDD" id="cd05387">
    <property type="entry name" value="BY-kinase"/>
    <property type="match status" value="1"/>
</dbReference>
<dbReference type="EMBL" id="QDFR01000013">
    <property type="protein sequence ID" value="PVE50137.1"/>
    <property type="molecule type" value="Genomic_DNA"/>
</dbReference>
<evidence type="ECO:0000256" key="14">
    <source>
        <dbReference type="ARBA" id="ARBA00023137"/>
    </source>
</evidence>
<dbReference type="PANTHER" id="PTHR32309:SF13">
    <property type="entry name" value="FERRIC ENTEROBACTIN TRANSPORT PROTEIN FEPE"/>
    <property type="match status" value="1"/>
</dbReference>
<dbReference type="InterPro" id="IPR027417">
    <property type="entry name" value="P-loop_NTPase"/>
</dbReference>
<evidence type="ECO:0000256" key="5">
    <source>
        <dbReference type="ARBA" id="ARBA00022475"/>
    </source>
</evidence>
<comment type="caution">
    <text evidence="18">The sequence shown here is derived from an EMBL/GenBank/DDBJ whole genome shotgun (WGS) entry which is preliminary data.</text>
</comment>
<dbReference type="RefSeq" id="WP_025590894.1">
    <property type="nucleotide sequence ID" value="NZ_QDFR01000013.1"/>
</dbReference>
<name>A0AA92BZK6_RHIRH</name>
<evidence type="ECO:0000256" key="4">
    <source>
        <dbReference type="ARBA" id="ARBA00011903"/>
    </source>
</evidence>
<evidence type="ECO:0000313" key="19">
    <source>
        <dbReference type="Proteomes" id="UP000244335"/>
    </source>
</evidence>
<dbReference type="SMART" id="SM00382">
    <property type="entry name" value="AAA"/>
    <property type="match status" value="1"/>
</dbReference>
<keyword evidence="9" id="KW-0547">Nucleotide-binding</keyword>
<evidence type="ECO:0000256" key="6">
    <source>
        <dbReference type="ARBA" id="ARBA00022519"/>
    </source>
</evidence>
<keyword evidence="7" id="KW-0808">Transferase</keyword>
<dbReference type="Proteomes" id="UP000244335">
    <property type="component" value="Unassembled WGS sequence"/>
</dbReference>
<evidence type="ECO:0000256" key="15">
    <source>
        <dbReference type="ARBA" id="ARBA00051245"/>
    </source>
</evidence>
<comment type="similarity">
    <text evidence="2">Belongs to the CpsD/CapB family.</text>
</comment>
<keyword evidence="8 16" id="KW-0812">Transmembrane</keyword>
<evidence type="ECO:0000259" key="17">
    <source>
        <dbReference type="SMART" id="SM00382"/>
    </source>
</evidence>
<comment type="subcellular location">
    <subcellularLocation>
        <location evidence="1">Cell inner membrane</location>
        <topology evidence="1">Multi-pass membrane protein</topology>
    </subcellularLocation>
</comment>
<evidence type="ECO:0000256" key="8">
    <source>
        <dbReference type="ARBA" id="ARBA00022692"/>
    </source>
</evidence>
<comment type="catalytic activity">
    <reaction evidence="15">
        <text>L-tyrosyl-[protein] + ATP = O-phospho-L-tyrosyl-[protein] + ADP + H(+)</text>
        <dbReference type="Rhea" id="RHEA:10596"/>
        <dbReference type="Rhea" id="RHEA-COMP:10136"/>
        <dbReference type="Rhea" id="RHEA-COMP:20101"/>
        <dbReference type="ChEBI" id="CHEBI:15378"/>
        <dbReference type="ChEBI" id="CHEBI:30616"/>
        <dbReference type="ChEBI" id="CHEBI:46858"/>
        <dbReference type="ChEBI" id="CHEBI:61978"/>
        <dbReference type="ChEBI" id="CHEBI:456216"/>
        <dbReference type="EC" id="2.7.10.2"/>
    </reaction>
</comment>
<dbReference type="InterPro" id="IPR003593">
    <property type="entry name" value="AAA+_ATPase"/>
</dbReference>
<dbReference type="Pfam" id="PF13614">
    <property type="entry name" value="AAA_31"/>
    <property type="match status" value="1"/>
</dbReference>
<dbReference type="AlphaFoldDB" id="A0AA92BZK6"/>
<dbReference type="Pfam" id="PF02706">
    <property type="entry name" value="Wzz"/>
    <property type="match status" value="1"/>
</dbReference>
<feature type="transmembrane region" description="Helical" evidence="16">
    <location>
        <begin position="41"/>
        <end position="61"/>
    </location>
</feature>
<dbReference type="GO" id="GO:0004713">
    <property type="term" value="F:protein tyrosine kinase activity"/>
    <property type="evidence" value="ECO:0007669"/>
    <property type="project" value="TreeGrafter"/>
</dbReference>
<evidence type="ECO:0000256" key="3">
    <source>
        <dbReference type="ARBA" id="ARBA00008883"/>
    </source>
</evidence>
<keyword evidence="12 16" id="KW-1133">Transmembrane helix</keyword>
<dbReference type="PANTHER" id="PTHR32309">
    <property type="entry name" value="TYROSINE-PROTEIN KINASE"/>
    <property type="match status" value="1"/>
</dbReference>
<feature type="domain" description="AAA+ ATPase" evidence="17">
    <location>
        <begin position="557"/>
        <end position="680"/>
    </location>
</feature>
<dbReference type="InterPro" id="IPR005700">
    <property type="entry name" value="EPS_ExoP-like"/>
</dbReference>
<evidence type="ECO:0000256" key="16">
    <source>
        <dbReference type="SAM" id="Phobius"/>
    </source>
</evidence>
<dbReference type="GeneID" id="301040952"/>
<dbReference type="NCBIfam" id="TIGR01005">
    <property type="entry name" value="eps_transp_fam"/>
    <property type="match status" value="1"/>
</dbReference>
<keyword evidence="6" id="KW-0997">Cell inner membrane</keyword>
<dbReference type="SUPFAM" id="SSF52540">
    <property type="entry name" value="P-loop containing nucleoside triphosphate hydrolases"/>
    <property type="match status" value="1"/>
</dbReference>